<sequence length="250" mass="26617">MNTVFITGATSGIGSAAVNAFADAGWKVIAAGRRTERLEALASPFGADTVHTVTMDVRDSGAISQAVESLPQPFRDIDLLINNAGLALAGAATPEAELDQWKTMIDTNIVGLITLTQHLLPVLSERRGGIINISSVAASYPFPGGKVYGGTKAFVTQFSQCLRADLHGKGVRVTSIEPGLVETEFMLVRNLDDRNLSDAMYRNACPLAPDDIAGALLWVAGQPRHVNINRLEIMPVSQSMAGFRIARSDA</sequence>
<gene>
    <name evidence="4" type="ORF">GGQ98_002013</name>
</gene>
<keyword evidence="5" id="KW-1185">Reference proteome</keyword>
<dbReference type="RefSeq" id="WP_184068860.1">
    <property type="nucleotide sequence ID" value="NZ_JACHNZ010000021.1"/>
</dbReference>
<dbReference type="Proteomes" id="UP000566324">
    <property type="component" value="Unassembled WGS sequence"/>
</dbReference>
<evidence type="ECO:0000313" key="4">
    <source>
        <dbReference type="EMBL" id="MBB4632388.1"/>
    </source>
</evidence>
<dbReference type="SUPFAM" id="SSF51735">
    <property type="entry name" value="NAD(P)-binding Rossmann-fold domains"/>
    <property type="match status" value="1"/>
</dbReference>
<name>A0A7W7B3F0_9SPHN</name>
<reference evidence="4 5" key="1">
    <citation type="submission" date="2020-08" db="EMBL/GenBank/DDBJ databases">
        <title>Genomic Encyclopedia of Type Strains, Phase IV (KMG-IV): sequencing the most valuable type-strain genomes for metagenomic binning, comparative biology and taxonomic classification.</title>
        <authorList>
            <person name="Goeker M."/>
        </authorList>
    </citation>
    <scope>NUCLEOTIDE SEQUENCE [LARGE SCALE GENOMIC DNA]</scope>
    <source>
        <strain evidence="4 5">DSM 17328</strain>
    </source>
</reference>
<dbReference type="Pfam" id="PF00106">
    <property type="entry name" value="adh_short"/>
    <property type="match status" value="1"/>
</dbReference>
<dbReference type="InterPro" id="IPR020904">
    <property type="entry name" value="Sc_DH/Rdtase_CS"/>
</dbReference>
<dbReference type="PANTHER" id="PTHR42901">
    <property type="entry name" value="ALCOHOL DEHYDROGENASE"/>
    <property type="match status" value="1"/>
</dbReference>
<evidence type="ECO:0000256" key="3">
    <source>
        <dbReference type="RuleBase" id="RU000363"/>
    </source>
</evidence>
<organism evidence="4 5">
    <name type="scientific">Sphingosinicella soli</name>
    <dbReference type="NCBI Taxonomy" id="333708"/>
    <lineage>
        <taxon>Bacteria</taxon>
        <taxon>Pseudomonadati</taxon>
        <taxon>Pseudomonadota</taxon>
        <taxon>Alphaproteobacteria</taxon>
        <taxon>Sphingomonadales</taxon>
        <taxon>Sphingosinicellaceae</taxon>
        <taxon>Sphingosinicella</taxon>
    </lineage>
</organism>
<dbReference type="PROSITE" id="PS00061">
    <property type="entry name" value="ADH_SHORT"/>
    <property type="match status" value="1"/>
</dbReference>
<dbReference type="AlphaFoldDB" id="A0A7W7B3F0"/>
<dbReference type="GO" id="GO:0031132">
    <property type="term" value="F:serine 3-dehydrogenase activity"/>
    <property type="evidence" value="ECO:0007669"/>
    <property type="project" value="UniProtKB-EC"/>
</dbReference>
<keyword evidence="2 4" id="KW-0560">Oxidoreductase</keyword>
<evidence type="ECO:0000313" key="5">
    <source>
        <dbReference type="Proteomes" id="UP000566324"/>
    </source>
</evidence>
<protein>
    <submittedName>
        <fullName evidence="4">Serine 3-dehydrogenase</fullName>
        <ecNumber evidence="4">1.1.1.276</ecNumber>
    </submittedName>
</protein>
<dbReference type="PRINTS" id="PR00081">
    <property type="entry name" value="GDHRDH"/>
</dbReference>
<dbReference type="EC" id="1.1.1.276" evidence="4"/>
<evidence type="ECO:0000256" key="2">
    <source>
        <dbReference type="ARBA" id="ARBA00023002"/>
    </source>
</evidence>
<comment type="caution">
    <text evidence="4">The sequence shown here is derived from an EMBL/GenBank/DDBJ whole genome shotgun (WGS) entry which is preliminary data.</text>
</comment>
<dbReference type="PANTHER" id="PTHR42901:SF1">
    <property type="entry name" value="ALCOHOL DEHYDROGENASE"/>
    <property type="match status" value="1"/>
</dbReference>
<dbReference type="PRINTS" id="PR00080">
    <property type="entry name" value="SDRFAMILY"/>
</dbReference>
<proteinExistence type="inferred from homology"/>
<evidence type="ECO:0000256" key="1">
    <source>
        <dbReference type="ARBA" id="ARBA00006484"/>
    </source>
</evidence>
<dbReference type="InterPro" id="IPR002347">
    <property type="entry name" value="SDR_fam"/>
</dbReference>
<dbReference type="Gene3D" id="3.40.50.720">
    <property type="entry name" value="NAD(P)-binding Rossmann-like Domain"/>
    <property type="match status" value="1"/>
</dbReference>
<dbReference type="EMBL" id="JACHNZ010000021">
    <property type="protein sequence ID" value="MBB4632388.1"/>
    <property type="molecule type" value="Genomic_DNA"/>
</dbReference>
<dbReference type="FunFam" id="3.40.50.720:FF:000047">
    <property type="entry name" value="NADP-dependent L-serine/L-allo-threonine dehydrogenase"/>
    <property type="match status" value="1"/>
</dbReference>
<accession>A0A7W7B3F0</accession>
<dbReference type="InterPro" id="IPR036291">
    <property type="entry name" value="NAD(P)-bd_dom_sf"/>
</dbReference>
<comment type="similarity">
    <text evidence="1 3">Belongs to the short-chain dehydrogenases/reductases (SDR) family.</text>
</comment>